<dbReference type="HOGENOM" id="CLU_149976_0_0_5"/>
<gene>
    <name evidence="1" type="ordered locus">Mnod_4113</name>
</gene>
<dbReference type="eggNOG" id="ENOG5033BKG">
    <property type="taxonomic scope" value="Bacteria"/>
</dbReference>
<dbReference type="STRING" id="460265.Mnod_4113"/>
<dbReference type="KEGG" id="mno:Mnod_4113"/>
<keyword evidence="2" id="KW-1185">Reference proteome</keyword>
<dbReference type="InterPro" id="IPR024072">
    <property type="entry name" value="DHFR-like_dom_sf"/>
</dbReference>
<sequence length="150" mass="16799">MVAYNFKPRFVEPIALGAKAQTIRAHRGITNQGRHARPGEPLQLYTGMRTRHCKLIGRTTCESVDRIVLTLPSLAQRPSVILTNSAGTVIEDTDDPGKLDAFARRDGFRDFDDMAAFWRAEHPDVWVFSGVVIRWPPFQNLDALDPARAA</sequence>
<evidence type="ECO:0000313" key="2">
    <source>
        <dbReference type="Proteomes" id="UP000008207"/>
    </source>
</evidence>
<name>B8ITS6_METNO</name>
<dbReference type="RefSeq" id="WP_015930641.1">
    <property type="nucleotide sequence ID" value="NC_011894.1"/>
</dbReference>
<dbReference type="AlphaFoldDB" id="B8ITS6"/>
<dbReference type="SUPFAM" id="SSF53597">
    <property type="entry name" value="Dihydrofolate reductase-like"/>
    <property type="match status" value="1"/>
</dbReference>
<proteinExistence type="predicted"/>
<reference evidence="1 2" key="1">
    <citation type="submission" date="2009-01" db="EMBL/GenBank/DDBJ databases">
        <title>Complete sequence of chromosome of Methylobacterium nodulans ORS 2060.</title>
        <authorList>
            <consortium name="US DOE Joint Genome Institute"/>
            <person name="Lucas S."/>
            <person name="Copeland A."/>
            <person name="Lapidus A."/>
            <person name="Glavina del Rio T."/>
            <person name="Dalin E."/>
            <person name="Tice H."/>
            <person name="Bruce D."/>
            <person name="Goodwin L."/>
            <person name="Pitluck S."/>
            <person name="Sims D."/>
            <person name="Brettin T."/>
            <person name="Detter J.C."/>
            <person name="Han C."/>
            <person name="Larimer F."/>
            <person name="Land M."/>
            <person name="Hauser L."/>
            <person name="Kyrpides N."/>
            <person name="Ivanova N."/>
            <person name="Marx C.J."/>
            <person name="Richardson P."/>
        </authorList>
    </citation>
    <scope>NUCLEOTIDE SEQUENCE [LARGE SCALE GENOMIC DNA]</scope>
    <source>
        <strain evidence="2">LMG 21967 / CNCM I-2342 / ORS 2060</strain>
    </source>
</reference>
<evidence type="ECO:0000313" key="1">
    <source>
        <dbReference type="EMBL" id="ACL58992.1"/>
    </source>
</evidence>
<dbReference type="EMBL" id="CP001349">
    <property type="protein sequence ID" value="ACL58992.1"/>
    <property type="molecule type" value="Genomic_DNA"/>
</dbReference>
<dbReference type="OrthoDB" id="200334at2"/>
<protein>
    <recommendedName>
        <fullName evidence="3">ASCH domain-containing protein</fullName>
    </recommendedName>
</protein>
<organism evidence="1 2">
    <name type="scientific">Methylobacterium nodulans (strain LMG 21967 / CNCM I-2342 / ORS 2060)</name>
    <dbReference type="NCBI Taxonomy" id="460265"/>
    <lineage>
        <taxon>Bacteria</taxon>
        <taxon>Pseudomonadati</taxon>
        <taxon>Pseudomonadota</taxon>
        <taxon>Alphaproteobacteria</taxon>
        <taxon>Hyphomicrobiales</taxon>
        <taxon>Methylobacteriaceae</taxon>
        <taxon>Methylobacterium</taxon>
    </lineage>
</organism>
<evidence type="ECO:0008006" key="3">
    <source>
        <dbReference type="Google" id="ProtNLM"/>
    </source>
</evidence>
<accession>B8ITS6</accession>
<dbReference type="Proteomes" id="UP000008207">
    <property type="component" value="Chromosome"/>
</dbReference>